<gene>
    <name evidence="3" type="ORF">TGDOM2_249230</name>
</gene>
<dbReference type="AlphaFoldDB" id="A0A086KPP7"/>
<feature type="compositionally biased region" description="Acidic residues" evidence="1">
    <location>
        <begin position="644"/>
        <end position="660"/>
    </location>
</feature>
<evidence type="ECO:0000313" key="3">
    <source>
        <dbReference type="EMBL" id="KFG46365.1"/>
    </source>
</evidence>
<feature type="region of interest" description="Disordered" evidence="1">
    <location>
        <begin position="629"/>
        <end position="667"/>
    </location>
</feature>
<evidence type="ECO:0000313" key="4">
    <source>
        <dbReference type="Proteomes" id="UP000028837"/>
    </source>
</evidence>
<name>A0A086KPP7_TOXGO</name>
<dbReference type="Proteomes" id="UP000028837">
    <property type="component" value="Unassembled WGS sequence"/>
</dbReference>
<feature type="signal peptide" evidence="2">
    <location>
        <begin position="1"/>
        <end position="21"/>
    </location>
</feature>
<protein>
    <recommendedName>
        <fullName evidence="5">Transmembrane protein</fullName>
    </recommendedName>
</protein>
<keyword evidence="2" id="KW-0732">Signal</keyword>
<dbReference type="OrthoDB" id="329718at2759"/>
<feature type="region of interest" description="Disordered" evidence="1">
    <location>
        <begin position="754"/>
        <end position="777"/>
    </location>
</feature>
<evidence type="ECO:0000256" key="1">
    <source>
        <dbReference type="SAM" id="MobiDB-lite"/>
    </source>
</evidence>
<dbReference type="EMBL" id="AHZU02000282">
    <property type="protein sequence ID" value="KFG46365.1"/>
    <property type="molecule type" value="Genomic_DNA"/>
</dbReference>
<feature type="compositionally biased region" description="Basic and acidic residues" evidence="1">
    <location>
        <begin position="233"/>
        <end position="249"/>
    </location>
</feature>
<proteinExistence type="predicted"/>
<accession>A0A086KPP7</accession>
<evidence type="ECO:0000256" key="2">
    <source>
        <dbReference type="SAM" id="SignalP"/>
    </source>
</evidence>
<feature type="region of interest" description="Disordered" evidence="1">
    <location>
        <begin position="682"/>
        <end position="724"/>
    </location>
</feature>
<reference evidence="3 4" key="1">
    <citation type="submission" date="2014-02" db="EMBL/GenBank/DDBJ databases">
        <authorList>
            <person name="Sibley D."/>
            <person name="Venepally P."/>
            <person name="Karamycheva S."/>
            <person name="Hadjithomas M."/>
            <person name="Khan A."/>
            <person name="Brunk B."/>
            <person name="Roos D."/>
            <person name="Caler E."/>
            <person name="Lorenzi H."/>
        </authorList>
    </citation>
    <scope>NUCLEOTIDE SEQUENCE [LARGE SCALE GENOMIC DNA]</scope>
    <source>
        <strain evidence="3 4">GAB2-2007-GAL-DOM2</strain>
    </source>
</reference>
<feature type="region of interest" description="Disordered" evidence="1">
    <location>
        <begin position="224"/>
        <end position="249"/>
    </location>
</feature>
<feature type="chain" id="PRO_5001809369" description="Transmembrane protein" evidence="2">
    <location>
        <begin position="22"/>
        <end position="1114"/>
    </location>
</feature>
<sequence>MPWAPTILTLAIWSWIAIGDGQSLGGNGNDDRGQRVRAETVLQYGISLELKSRVPDALLSSPLLAHSDSLCLNYKSFHVRHPSYFPAAVIRYGHFSSANIQRENKPDYFEDTEENALVLRDCHQYVLQGNLTLCGNLHVDGRLSVMPGVNGTRVFDSPTPYLLNRCLLHSLPRLGSLKFEGASLFVSGSVQIGGSLTAAEVLLDSGAEVLVGMRGAREAVRATLTGQLPSSGGKEHGPSENRGDDIKPPISAKDIEEKIQKKLGKHINHLVFFRRTYEPMDKWVSSDRATLQAAGLAYADSNRKKTLTVEINCPILGTDGVPATEGVNGEAGITERVMDWPETPAPVGDVVSGKLVISRSSQMVVFGNIRADASEIYGASRLNSVCGNYLSDTGAAGLITRDASIVTLGGLSLNLFSNLYVRGGSYFYQTGPGHIAFDTQVNTGKITTALHVCCVLPFTFKASASDIYFTSNLLTSSVVLDNLSEAVVGGSLDAISLVSLVEASELLVMGSFNSTALTLFDGSNARIAGRVFDAGFVKLESNGFLHTAPTETAHVRHALKLAHSSTMVVDRVPLLVVDGMVEVTNSDLQVKRGGLVARSSIILNEAHLQVNGSLAASGRYFTESDGITRAQLETEPSPVPETDTGSEQDTTDDAEMEDDFGFPGEETKDATSVEEGIMLSSSPETVLPGNSGGPAGAQDDTQEKKQVDEVEEEETNLSSSLSVATEWHNTSGLLQVHRRLDEHERKPLLLNQTQFDSDSEENGDSSHGTSDAQGLPRVWNIPVFDSDGEDVSLTDDMLSNVEEKNSTRVRLPALAAVRSSILVGGQVYLNNTFSQLAGRSKLTVFGKGGIRVSGGGSLQLFKGGLVEVRLGDVTVDSVLSLLVHSNLEVHKGSIYCGDLYVRTGSTLAGASGDLMVNGGAEISGGAEVRVRHWLTVQRESLHVMNGAVVSAEAIGSAYGDIYCGAGSVVQSISGEIIAQRHIIAQDRCKILASTYILAKEGMISLENRGYLEAKDTVLAPDAGVRRTIESEIKFGRGHVDVQVMQVSPPDHLRFHPVYHSPLGPELDFEWHQQEASLNQRWPLTEPNTRLGENALSEDLLRQALSRREKALGED</sequence>
<evidence type="ECO:0008006" key="5">
    <source>
        <dbReference type="Google" id="ProtNLM"/>
    </source>
</evidence>
<dbReference type="VEuPathDB" id="ToxoDB:TGDOM2_249230"/>
<organism evidence="3 4">
    <name type="scientific">Toxoplasma gondii GAB2-2007-GAL-DOM2</name>
    <dbReference type="NCBI Taxonomy" id="1130820"/>
    <lineage>
        <taxon>Eukaryota</taxon>
        <taxon>Sar</taxon>
        <taxon>Alveolata</taxon>
        <taxon>Apicomplexa</taxon>
        <taxon>Conoidasida</taxon>
        <taxon>Coccidia</taxon>
        <taxon>Eucoccidiorida</taxon>
        <taxon>Eimeriorina</taxon>
        <taxon>Sarcocystidae</taxon>
        <taxon>Toxoplasma</taxon>
    </lineage>
</organism>
<comment type="caution">
    <text evidence="3">The sequence shown here is derived from an EMBL/GenBank/DDBJ whole genome shotgun (WGS) entry which is preliminary data.</text>
</comment>